<dbReference type="EMBL" id="VSSQ01045810">
    <property type="protein sequence ID" value="MPM99725.1"/>
    <property type="molecule type" value="Genomic_DNA"/>
</dbReference>
<gene>
    <name evidence="2" type="ORF">SDC9_146919</name>
</gene>
<name>A0A645EE84_9ZZZZ</name>
<evidence type="ECO:0000313" key="2">
    <source>
        <dbReference type="EMBL" id="MPM99725.1"/>
    </source>
</evidence>
<protein>
    <submittedName>
        <fullName evidence="2">Uncharacterized protein</fullName>
    </submittedName>
</protein>
<sequence length="72" mass="7689">MYGRKDAPVAGGGDVTGTNGQFGHRFERANGGCCRQDRHRGQGNEHREQGAGEAVDQKAGHDGFLGSKRDGY</sequence>
<organism evidence="2">
    <name type="scientific">bioreactor metagenome</name>
    <dbReference type="NCBI Taxonomy" id="1076179"/>
    <lineage>
        <taxon>unclassified sequences</taxon>
        <taxon>metagenomes</taxon>
        <taxon>ecological metagenomes</taxon>
    </lineage>
</organism>
<accession>A0A645EE84</accession>
<feature type="region of interest" description="Disordered" evidence="1">
    <location>
        <begin position="1"/>
        <end position="72"/>
    </location>
</feature>
<evidence type="ECO:0000256" key="1">
    <source>
        <dbReference type="SAM" id="MobiDB-lite"/>
    </source>
</evidence>
<proteinExistence type="predicted"/>
<feature type="compositionally biased region" description="Basic and acidic residues" evidence="1">
    <location>
        <begin position="35"/>
        <end position="72"/>
    </location>
</feature>
<comment type="caution">
    <text evidence="2">The sequence shown here is derived from an EMBL/GenBank/DDBJ whole genome shotgun (WGS) entry which is preliminary data.</text>
</comment>
<dbReference type="AlphaFoldDB" id="A0A645EE84"/>
<reference evidence="2" key="1">
    <citation type="submission" date="2019-08" db="EMBL/GenBank/DDBJ databases">
        <authorList>
            <person name="Kucharzyk K."/>
            <person name="Murdoch R.W."/>
            <person name="Higgins S."/>
            <person name="Loffler F."/>
        </authorList>
    </citation>
    <scope>NUCLEOTIDE SEQUENCE</scope>
</reference>